<dbReference type="InterPro" id="IPR036390">
    <property type="entry name" value="WH_DNA-bd_sf"/>
</dbReference>
<dbReference type="Gene3D" id="3.30.230.130">
    <property type="entry name" value="Cullin, Chain C, Domain 2"/>
    <property type="match status" value="1"/>
</dbReference>
<evidence type="ECO:0000256" key="12">
    <source>
        <dbReference type="ARBA" id="ARBA00023242"/>
    </source>
</evidence>
<dbReference type="GO" id="GO:0006511">
    <property type="term" value="P:ubiquitin-dependent protein catabolic process"/>
    <property type="evidence" value="ECO:0007669"/>
    <property type="project" value="InterPro"/>
</dbReference>
<evidence type="ECO:0000256" key="8">
    <source>
        <dbReference type="ARBA" id="ARBA00022763"/>
    </source>
</evidence>
<evidence type="ECO:0000256" key="15">
    <source>
        <dbReference type="ARBA" id="ARBA00069613"/>
    </source>
</evidence>
<dbReference type="InterPro" id="IPR001373">
    <property type="entry name" value="Cullin_N"/>
</dbReference>
<accession>T2MDX6</accession>
<dbReference type="GO" id="GO:0005634">
    <property type="term" value="C:nucleus"/>
    <property type="evidence" value="ECO:0007669"/>
    <property type="project" value="UniProtKB-SubCell"/>
</dbReference>
<keyword evidence="11" id="KW-0234">DNA repair</keyword>
<dbReference type="Gene3D" id="1.20.1310.10">
    <property type="entry name" value="Cullin Repeats"/>
    <property type="match status" value="4"/>
</dbReference>
<dbReference type="SMART" id="SM00182">
    <property type="entry name" value="CULLIN"/>
    <property type="match status" value="1"/>
</dbReference>
<dbReference type="Gene3D" id="1.10.10.10">
    <property type="entry name" value="Winged helix-like DNA-binding domain superfamily/Winged helix DNA-binding domain"/>
    <property type="match status" value="1"/>
</dbReference>
<dbReference type="InterPro" id="IPR045093">
    <property type="entry name" value="Cullin"/>
</dbReference>
<dbReference type="InterPro" id="IPR036317">
    <property type="entry name" value="Cullin_homology_sf"/>
</dbReference>
<dbReference type="FunFam" id="1.10.10.10:FF:000050">
    <property type="entry name" value="Cullin 4B"/>
    <property type="match status" value="1"/>
</dbReference>
<dbReference type="FunFam" id="1.20.1310.10:FF:000001">
    <property type="entry name" value="Cullin 3"/>
    <property type="match status" value="1"/>
</dbReference>
<dbReference type="EMBL" id="HAAD01003920">
    <property type="protein sequence ID" value="CDG70152.1"/>
    <property type="molecule type" value="mRNA"/>
</dbReference>
<keyword evidence="8" id="KW-0227">DNA damage</keyword>
<evidence type="ECO:0000256" key="16">
    <source>
        <dbReference type="PROSITE-ProRule" id="PRU00330"/>
    </source>
</evidence>
<feature type="domain" description="Cullin family profile" evidence="18">
    <location>
        <begin position="431"/>
        <end position="659"/>
    </location>
</feature>
<evidence type="ECO:0000256" key="3">
    <source>
        <dbReference type="ARBA" id="ARBA00004906"/>
    </source>
</evidence>
<keyword evidence="12" id="KW-0539">Nucleus</keyword>
<comment type="similarity">
    <text evidence="4 16 17">Belongs to the cullin family.</text>
</comment>
<organism evidence="19">
    <name type="scientific">Hydra vulgaris</name>
    <name type="common">Hydra</name>
    <name type="synonym">Hydra attenuata</name>
    <dbReference type="NCBI Taxonomy" id="6087"/>
    <lineage>
        <taxon>Eukaryota</taxon>
        <taxon>Metazoa</taxon>
        <taxon>Cnidaria</taxon>
        <taxon>Hydrozoa</taxon>
        <taxon>Hydroidolina</taxon>
        <taxon>Anthoathecata</taxon>
        <taxon>Aplanulata</taxon>
        <taxon>Hydridae</taxon>
        <taxon>Hydra</taxon>
    </lineage>
</organism>
<evidence type="ECO:0000256" key="1">
    <source>
        <dbReference type="ARBA" id="ARBA00004123"/>
    </source>
</evidence>
<dbReference type="GO" id="GO:0031465">
    <property type="term" value="C:Cul4B-RING E3 ubiquitin ligase complex"/>
    <property type="evidence" value="ECO:0007669"/>
    <property type="project" value="UniProtKB-ARBA"/>
</dbReference>
<dbReference type="OrthoDB" id="1101576at2759"/>
<evidence type="ECO:0000256" key="14">
    <source>
        <dbReference type="ARBA" id="ARBA00068305"/>
    </source>
</evidence>
<dbReference type="SUPFAM" id="SSF46785">
    <property type="entry name" value="Winged helix' DNA-binding domain"/>
    <property type="match status" value="1"/>
</dbReference>
<dbReference type="AlphaFoldDB" id="T2MDX6"/>
<dbReference type="SUPFAM" id="SSF74788">
    <property type="entry name" value="Cullin repeat-like"/>
    <property type="match status" value="1"/>
</dbReference>
<keyword evidence="10" id="KW-0832">Ubl conjugation</keyword>
<name>T2MDX6_HYDVU</name>
<evidence type="ECO:0000256" key="10">
    <source>
        <dbReference type="ARBA" id="ARBA00022843"/>
    </source>
</evidence>
<evidence type="ECO:0000256" key="2">
    <source>
        <dbReference type="ARBA" id="ARBA00004496"/>
    </source>
</evidence>
<dbReference type="SUPFAM" id="SSF75632">
    <property type="entry name" value="Cullin homology domain"/>
    <property type="match status" value="1"/>
</dbReference>
<dbReference type="SMART" id="SM00884">
    <property type="entry name" value="Cullin_Nedd8"/>
    <property type="match status" value="1"/>
</dbReference>
<dbReference type="FunFam" id="3.30.230.130:FF:000001">
    <property type="entry name" value="Cullin 4A"/>
    <property type="match status" value="1"/>
</dbReference>
<dbReference type="InterPro" id="IPR019559">
    <property type="entry name" value="Cullin_neddylation_domain"/>
</dbReference>
<evidence type="ECO:0000259" key="18">
    <source>
        <dbReference type="PROSITE" id="PS50069"/>
    </source>
</evidence>
<reference evidence="19" key="1">
    <citation type="journal article" date="2013" name="Genome Biol. Evol.">
        <title>Punctuated emergences of genetic and phenotypic innovations in eumetazoan, bilaterian, euteleostome, and hominidae ancestors.</title>
        <authorList>
            <person name="Wenger Y."/>
            <person name="Galliot B."/>
        </authorList>
    </citation>
    <scope>NUCLEOTIDE SEQUENCE</scope>
    <source>
        <tissue evidence="19">Whole animals</tissue>
    </source>
</reference>
<comment type="subcellular location">
    <subcellularLocation>
        <location evidence="2">Cytoplasm</location>
    </subcellularLocation>
    <subcellularLocation>
        <location evidence="1">Nucleus</location>
    </subcellularLocation>
</comment>
<dbReference type="GO" id="GO:0042254">
    <property type="term" value="P:ribosome biogenesis"/>
    <property type="evidence" value="ECO:0007669"/>
    <property type="project" value="UniProtKB-ARBA"/>
</dbReference>
<evidence type="ECO:0000256" key="6">
    <source>
        <dbReference type="ARBA" id="ARBA00022499"/>
    </source>
</evidence>
<dbReference type="GO" id="GO:0005737">
    <property type="term" value="C:cytoplasm"/>
    <property type="evidence" value="ECO:0007669"/>
    <property type="project" value="UniProtKB-SubCell"/>
</dbReference>
<gene>
    <name evidence="19" type="primary">CUL4B</name>
</gene>
<evidence type="ECO:0000256" key="4">
    <source>
        <dbReference type="ARBA" id="ARBA00006019"/>
    </source>
</evidence>
<dbReference type="FunFam" id="1.20.1310.10:FF:000004">
    <property type="entry name" value="Cullin 4B"/>
    <property type="match status" value="1"/>
</dbReference>
<dbReference type="GO" id="GO:0016567">
    <property type="term" value="P:protein ubiquitination"/>
    <property type="evidence" value="ECO:0007669"/>
    <property type="project" value="UniProtKB-ARBA"/>
</dbReference>
<keyword evidence="9" id="KW-0833">Ubl conjugation pathway</keyword>
<dbReference type="GO" id="GO:0006281">
    <property type="term" value="P:DNA repair"/>
    <property type="evidence" value="ECO:0007669"/>
    <property type="project" value="UniProtKB-KW"/>
</dbReference>
<evidence type="ECO:0000313" key="19">
    <source>
        <dbReference type="EMBL" id="CDG70152.1"/>
    </source>
</evidence>
<protein>
    <recommendedName>
        <fullName evidence="15">Cullin-4</fullName>
    </recommendedName>
    <alternativeName>
        <fullName evidence="14">Cullin-4B</fullName>
    </alternativeName>
</protein>
<dbReference type="Pfam" id="PF10557">
    <property type="entry name" value="Cullin_Nedd8"/>
    <property type="match status" value="1"/>
</dbReference>
<dbReference type="PROSITE" id="PS50069">
    <property type="entry name" value="CULLIN_2"/>
    <property type="match status" value="1"/>
</dbReference>
<dbReference type="FunFam" id="1.20.1310.10:FF:000059">
    <property type="entry name" value="Cullin-4B"/>
    <property type="match status" value="1"/>
</dbReference>
<evidence type="ECO:0000256" key="7">
    <source>
        <dbReference type="ARBA" id="ARBA00022553"/>
    </source>
</evidence>
<dbReference type="GO" id="GO:0031625">
    <property type="term" value="F:ubiquitin protein ligase binding"/>
    <property type="evidence" value="ECO:0007669"/>
    <property type="project" value="InterPro"/>
</dbReference>
<dbReference type="InterPro" id="IPR016158">
    <property type="entry name" value="Cullin_homology"/>
</dbReference>
<evidence type="ECO:0000256" key="9">
    <source>
        <dbReference type="ARBA" id="ARBA00022786"/>
    </source>
</evidence>
<dbReference type="InterPro" id="IPR016157">
    <property type="entry name" value="Cullin_CS"/>
</dbReference>
<dbReference type="InterPro" id="IPR036388">
    <property type="entry name" value="WH-like_DNA-bd_sf"/>
</dbReference>
<dbReference type="Pfam" id="PF00888">
    <property type="entry name" value="Cullin"/>
    <property type="match status" value="1"/>
</dbReference>
<comment type="pathway">
    <text evidence="3">Protein modification; protein ubiquitination.</text>
</comment>
<evidence type="ECO:0000256" key="17">
    <source>
        <dbReference type="RuleBase" id="RU003829"/>
    </source>
</evidence>
<dbReference type="PROSITE" id="PS01256">
    <property type="entry name" value="CULLIN_1"/>
    <property type="match status" value="1"/>
</dbReference>
<keyword evidence="13" id="KW-0131">Cell cycle</keyword>
<dbReference type="InterPro" id="IPR016159">
    <property type="entry name" value="Cullin_repeat-like_dom_sf"/>
</dbReference>
<keyword evidence="6" id="KW-1017">Isopeptide bond</keyword>
<dbReference type="FunFam" id="1.20.1310.10:FF:000003">
    <property type="entry name" value="Cullin 4A"/>
    <property type="match status" value="1"/>
</dbReference>
<dbReference type="Pfam" id="PF26557">
    <property type="entry name" value="Cullin_AB"/>
    <property type="match status" value="1"/>
</dbReference>
<proteinExistence type="evidence at transcript level"/>
<dbReference type="GO" id="GO:0031464">
    <property type="term" value="C:Cul4A-RING E3 ubiquitin ligase complex"/>
    <property type="evidence" value="ECO:0007669"/>
    <property type="project" value="UniProtKB-ARBA"/>
</dbReference>
<keyword evidence="7" id="KW-0597">Phosphoprotein</keyword>
<keyword evidence="5" id="KW-0963">Cytoplasm</keyword>
<evidence type="ECO:0000256" key="11">
    <source>
        <dbReference type="ARBA" id="ARBA00023204"/>
    </source>
</evidence>
<dbReference type="PANTHER" id="PTHR11932">
    <property type="entry name" value="CULLIN"/>
    <property type="match status" value="1"/>
</dbReference>
<sequence>MENDSLYGKNGFNKENHITENGFIKENLFAENKHCNKSNTSLNEGFMSTPNHAKKLVIKNFKVIPSLPDNYKDVTFEKLKDAVSAIHLEHSISYSLEELYKAVENLCSHNMSSQLYERLREVCEEHVKTIIAEFSSYPFNLNIFFDLHLTDIIDNFVFLKKMDKQWESHCRQMTMIRSIFLYLDRVYVLQNSSVLSIWDVGLQLWRIHIMGHPFIQSKTLLHKKAFSINYCNSETVDRSLLKRLIKMLADLQMYQQIFEPVFLKETDQLYLVEGNTLMSKVDVPNYLQHVERRLKEESERLFHYLEPCTRKALISSVENQMISCHLTNILNKGFNYLMDCSANVHLLLMYNLFSRVKNGLDSLCEYFGAYIKVKGLTIINDTERDKYMVQELLEFKEKLDMLIEESFNKNEKFIITMKDSFEYFINKRPNKPAELIAKFVDIKLRAGNKEATEDELERRLDKIMILFRFIHGKDVFEAFYKKDLAKRLLLGKSASVDAEKSMLSKLKQECGGAFTGKLEGMFKDMELSKDIMSSYKQMVQLQNTSSGIDLNVNILTMGYWPTYTPIDVLLPNEMVKLQEVFHKFYLSKHSGKKLQWQTNLGSCTVLACFPSGNHELHVSLFQLLCLLQFNEGDEFLFEDLLTATGIEEGELKRTIQSLACGKIRVLRKLPQGKEVNRGDKLIFNKKFSHNLYKIKINQVQMRETQEENQLTNEQVFQDRQYQIDAAIVRILKTRKSLIHNLLVTELYSQLKFSVTPSDIKKRIESLIDRDYMERDKDNSNTYHYIA</sequence>
<dbReference type="InterPro" id="IPR059120">
    <property type="entry name" value="Cullin-like_AB"/>
</dbReference>
<evidence type="ECO:0000256" key="5">
    <source>
        <dbReference type="ARBA" id="ARBA00022490"/>
    </source>
</evidence>
<evidence type="ECO:0000256" key="13">
    <source>
        <dbReference type="ARBA" id="ARBA00023306"/>
    </source>
</evidence>